<evidence type="ECO:0000256" key="1">
    <source>
        <dbReference type="ARBA" id="ARBA00004370"/>
    </source>
</evidence>
<dbReference type="EMBL" id="JACHHB010000001">
    <property type="protein sequence ID" value="MBB5172266.1"/>
    <property type="molecule type" value="Genomic_DNA"/>
</dbReference>
<keyword evidence="4 7" id="KW-0808">Transferase</keyword>
<dbReference type="InterPro" id="IPR050519">
    <property type="entry name" value="Glycosyltransf_28_UgtP"/>
</dbReference>
<dbReference type="AlphaFoldDB" id="A0A840QLN4"/>
<keyword evidence="8" id="KW-1185">Reference proteome</keyword>
<dbReference type="Pfam" id="PF04101">
    <property type="entry name" value="Glyco_tran_28_C"/>
    <property type="match status" value="1"/>
</dbReference>
<feature type="domain" description="Glycosyl transferase family 28 C-terminal" evidence="5">
    <location>
        <begin position="234"/>
        <end position="351"/>
    </location>
</feature>
<feature type="domain" description="Diacylglycerol glucosyltransferase N-terminal" evidence="6">
    <location>
        <begin position="49"/>
        <end position="184"/>
    </location>
</feature>
<name>A0A840QLN4_9BACI</name>
<evidence type="ECO:0000259" key="6">
    <source>
        <dbReference type="Pfam" id="PF06925"/>
    </source>
</evidence>
<dbReference type="InterPro" id="IPR009695">
    <property type="entry name" value="Diacylglyc_glucosyltr_N"/>
</dbReference>
<comment type="subcellular location">
    <subcellularLocation>
        <location evidence="1">Membrane</location>
    </subcellularLocation>
</comment>
<evidence type="ECO:0000259" key="5">
    <source>
        <dbReference type="Pfam" id="PF04101"/>
    </source>
</evidence>
<evidence type="ECO:0000256" key="2">
    <source>
        <dbReference type="ARBA" id="ARBA00006962"/>
    </source>
</evidence>
<gene>
    <name evidence="7" type="ORF">HNQ41_000406</name>
</gene>
<dbReference type="RefSeq" id="WP_184662734.1">
    <property type="nucleotide sequence ID" value="NZ_JACHHB010000001.1"/>
</dbReference>
<comment type="similarity">
    <text evidence="2">Belongs to the glycosyltransferase 28 family.</text>
</comment>
<dbReference type="Pfam" id="PF06925">
    <property type="entry name" value="MGDG_synth"/>
    <property type="match status" value="1"/>
</dbReference>
<keyword evidence="3 7" id="KW-0328">Glycosyltransferase</keyword>
<dbReference type="GO" id="GO:0009247">
    <property type="term" value="P:glycolipid biosynthetic process"/>
    <property type="evidence" value="ECO:0007669"/>
    <property type="project" value="InterPro"/>
</dbReference>
<protein>
    <submittedName>
        <fullName evidence="7">Processive 1,2-diacylglycerol beta-glucosyltransferase</fullName>
        <ecNumber evidence="7">2.4.1.315</ecNumber>
    </submittedName>
</protein>
<organism evidence="7 8">
    <name type="scientific">Texcoconibacillus texcoconensis</name>
    <dbReference type="NCBI Taxonomy" id="1095777"/>
    <lineage>
        <taxon>Bacteria</taxon>
        <taxon>Bacillati</taxon>
        <taxon>Bacillota</taxon>
        <taxon>Bacilli</taxon>
        <taxon>Bacillales</taxon>
        <taxon>Bacillaceae</taxon>
        <taxon>Texcoconibacillus</taxon>
    </lineage>
</organism>
<evidence type="ECO:0000256" key="3">
    <source>
        <dbReference type="ARBA" id="ARBA00022676"/>
    </source>
</evidence>
<evidence type="ECO:0000313" key="7">
    <source>
        <dbReference type="EMBL" id="MBB5172266.1"/>
    </source>
</evidence>
<dbReference type="SUPFAM" id="SSF53756">
    <property type="entry name" value="UDP-Glycosyltransferase/glycogen phosphorylase"/>
    <property type="match status" value="1"/>
</dbReference>
<dbReference type="InterPro" id="IPR007235">
    <property type="entry name" value="Glyco_trans_28_C"/>
</dbReference>
<reference evidence="7 8" key="1">
    <citation type="submission" date="2020-08" db="EMBL/GenBank/DDBJ databases">
        <title>Genomic Encyclopedia of Type Strains, Phase IV (KMG-IV): sequencing the most valuable type-strain genomes for metagenomic binning, comparative biology and taxonomic classification.</title>
        <authorList>
            <person name="Goeker M."/>
        </authorList>
    </citation>
    <scope>NUCLEOTIDE SEQUENCE [LARGE SCALE GENOMIC DNA]</scope>
    <source>
        <strain evidence="7 8">DSM 24696</strain>
    </source>
</reference>
<evidence type="ECO:0000256" key="4">
    <source>
        <dbReference type="ARBA" id="ARBA00022679"/>
    </source>
</evidence>
<sequence length="385" mass="44024">MSNIVVATLSAGHGHGQVARVLADTLSQRAFKVEVVEGFTLSCERQNDTFQREHRWKRTYQTMIKRAPFFWGMVDKMAESTWVVSSLSRMIRGAFDPFIKAVKHQEPDVVLTTHPLLTSLLARERESGRLPSSIHIYAVITDFTFHPLAYHPSVSGYFLANERMVERCQVIWPEGNFFATGIPVRRMDLLEKSRSTRASLGLPVDGQTPVIAVAGGGWGCINFTSIYETLESIEQPLHLIFFSGHRKLDRNRIQQHVDEPRHSLEIVDYTEEFLTYLQACDGLITKPGGVTVSEALTYQIPTILTSPLPGQETRNAEVLQRDYQMAYAKNEFDDLPRYVLDILEKNNVMREDHRLAADRIATWLEEFKAYGYEYASENTKMRNFK</sequence>
<evidence type="ECO:0000313" key="8">
    <source>
        <dbReference type="Proteomes" id="UP000551878"/>
    </source>
</evidence>
<dbReference type="PANTHER" id="PTHR43025">
    <property type="entry name" value="MONOGALACTOSYLDIACYLGLYCEROL SYNTHASE"/>
    <property type="match status" value="1"/>
</dbReference>
<dbReference type="GO" id="GO:0016020">
    <property type="term" value="C:membrane"/>
    <property type="evidence" value="ECO:0007669"/>
    <property type="project" value="UniProtKB-SubCell"/>
</dbReference>
<dbReference type="EC" id="2.4.1.315" evidence="7"/>
<dbReference type="Gene3D" id="3.40.50.2000">
    <property type="entry name" value="Glycogen Phosphorylase B"/>
    <property type="match status" value="1"/>
</dbReference>
<comment type="caution">
    <text evidence="7">The sequence shown here is derived from an EMBL/GenBank/DDBJ whole genome shotgun (WGS) entry which is preliminary data.</text>
</comment>
<accession>A0A840QLN4</accession>
<proteinExistence type="inferred from homology"/>
<dbReference type="GO" id="GO:0016758">
    <property type="term" value="F:hexosyltransferase activity"/>
    <property type="evidence" value="ECO:0007669"/>
    <property type="project" value="InterPro"/>
</dbReference>
<dbReference type="PANTHER" id="PTHR43025:SF3">
    <property type="entry name" value="MONOGALACTOSYLDIACYLGLYCEROL SYNTHASE 1, CHLOROPLASTIC"/>
    <property type="match status" value="1"/>
</dbReference>
<dbReference type="Proteomes" id="UP000551878">
    <property type="component" value="Unassembled WGS sequence"/>
</dbReference>